<gene>
    <name evidence="2" type="ORF">ACG5V6_14600</name>
</gene>
<name>A0ABW7HU78_9ACTN</name>
<dbReference type="RefSeq" id="WP_345543660.1">
    <property type="nucleotide sequence ID" value="NZ_BAABEN010000022.1"/>
</dbReference>
<comment type="caution">
    <text evidence="2">The sequence shown here is derived from an EMBL/GenBank/DDBJ whole genome shotgun (WGS) entry which is preliminary data.</text>
</comment>
<keyword evidence="3" id="KW-1185">Reference proteome</keyword>
<dbReference type="EMBL" id="JBIHMK010000049">
    <property type="protein sequence ID" value="MFH0249442.1"/>
    <property type="molecule type" value="Genomic_DNA"/>
</dbReference>
<reference evidence="2 3" key="1">
    <citation type="submission" date="2024-10" db="EMBL/GenBank/DDBJ databases">
        <authorList>
            <person name="Cho J.-C."/>
        </authorList>
    </citation>
    <scope>NUCLEOTIDE SEQUENCE [LARGE SCALE GENOMIC DNA]</scope>
    <source>
        <strain evidence="2 3">KCTC29696</strain>
    </source>
</reference>
<sequence>MKLVLDVLLLLLGALLGMAANYATSRTDHVPWPLRLLRDWSVPLVVVTLLLLVAGQVWLHFLERPVALTSSPS</sequence>
<proteinExistence type="predicted"/>
<protein>
    <submittedName>
        <fullName evidence="2">Uncharacterized protein</fullName>
    </submittedName>
</protein>
<keyword evidence="1" id="KW-1133">Transmembrane helix</keyword>
<dbReference type="Proteomes" id="UP001607069">
    <property type="component" value="Unassembled WGS sequence"/>
</dbReference>
<organism evidence="2 3">
    <name type="scientific">Streptomyces chitinivorans</name>
    <dbReference type="NCBI Taxonomy" id="1257027"/>
    <lineage>
        <taxon>Bacteria</taxon>
        <taxon>Bacillati</taxon>
        <taxon>Actinomycetota</taxon>
        <taxon>Actinomycetes</taxon>
        <taxon>Kitasatosporales</taxon>
        <taxon>Streptomycetaceae</taxon>
        <taxon>Streptomyces</taxon>
    </lineage>
</organism>
<accession>A0ABW7HU78</accession>
<feature type="transmembrane region" description="Helical" evidence="1">
    <location>
        <begin position="43"/>
        <end position="62"/>
    </location>
</feature>
<evidence type="ECO:0000313" key="2">
    <source>
        <dbReference type="EMBL" id="MFH0249442.1"/>
    </source>
</evidence>
<keyword evidence="1" id="KW-0472">Membrane</keyword>
<evidence type="ECO:0000256" key="1">
    <source>
        <dbReference type="SAM" id="Phobius"/>
    </source>
</evidence>
<keyword evidence="1" id="KW-0812">Transmembrane</keyword>
<evidence type="ECO:0000313" key="3">
    <source>
        <dbReference type="Proteomes" id="UP001607069"/>
    </source>
</evidence>